<dbReference type="AlphaFoldDB" id="A0A6J6WZH8"/>
<sequence>MFAFSPNRPELPASLAASIRPVAMAASRQISVGAPWSALLPDGGLRRGSTIVINSDAGAGALSAAFSVVAHPTSKGHWAALVGVDDPGVVAMAEFGISLAHVLFLPRPRDAWVEATADLIDGIDLVVVRPPSRPAHGAARRLMARARERRAVLIVVSEPRSAWPVPVDVMIDITDADWRTDATLRERVITTRISGRGAARRGDDVRLLLPTTSGTVDRP</sequence>
<reference evidence="1" key="1">
    <citation type="submission" date="2020-05" db="EMBL/GenBank/DDBJ databases">
        <authorList>
            <person name="Chiriac C."/>
            <person name="Salcher M."/>
            <person name="Ghai R."/>
            <person name="Kavagutti S V."/>
        </authorList>
    </citation>
    <scope>NUCLEOTIDE SEQUENCE</scope>
</reference>
<protein>
    <submittedName>
        <fullName evidence="1">Unannotated protein</fullName>
    </submittedName>
</protein>
<evidence type="ECO:0000313" key="1">
    <source>
        <dbReference type="EMBL" id="CAB4789579.1"/>
    </source>
</evidence>
<gene>
    <name evidence="1" type="ORF">UFOPK2958_01069</name>
</gene>
<dbReference type="EMBL" id="CAFAAB010000128">
    <property type="protein sequence ID" value="CAB4789579.1"/>
    <property type="molecule type" value="Genomic_DNA"/>
</dbReference>
<accession>A0A6J6WZH8</accession>
<name>A0A6J6WZH8_9ZZZZ</name>
<organism evidence="1">
    <name type="scientific">freshwater metagenome</name>
    <dbReference type="NCBI Taxonomy" id="449393"/>
    <lineage>
        <taxon>unclassified sequences</taxon>
        <taxon>metagenomes</taxon>
        <taxon>ecological metagenomes</taxon>
    </lineage>
</organism>
<proteinExistence type="predicted"/>